<gene>
    <name evidence="1" type="ORF">Goshw_026394</name>
</gene>
<organism evidence="1 2">
    <name type="scientific">Gossypium schwendimanii</name>
    <name type="common">Cotton</name>
    <dbReference type="NCBI Taxonomy" id="34291"/>
    <lineage>
        <taxon>Eukaryota</taxon>
        <taxon>Viridiplantae</taxon>
        <taxon>Streptophyta</taxon>
        <taxon>Embryophyta</taxon>
        <taxon>Tracheophyta</taxon>
        <taxon>Spermatophyta</taxon>
        <taxon>Magnoliopsida</taxon>
        <taxon>eudicotyledons</taxon>
        <taxon>Gunneridae</taxon>
        <taxon>Pentapetalae</taxon>
        <taxon>rosids</taxon>
        <taxon>malvids</taxon>
        <taxon>Malvales</taxon>
        <taxon>Malvaceae</taxon>
        <taxon>Malvoideae</taxon>
        <taxon>Gossypium</taxon>
    </lineage>
</organism>
<evidence type="ECO:0000313" key="1">
    <source>
        <dbReference type="EMBL" id="MBA0850176.1"/>
    </source>
</evidence>
<name>A0A7J9KUZ6_GOSSC</name>
<dbReference type="Proteomes" id="UP000593576">
    <property type="component" value="Unassembled WGS sequence"/>
</dbReference>
<accession>A0A7J9KUZ6</accession>
<dbReference type="AlphaFoldDB" id="A0A7J9KUZ6"/>
<keyword evidence="2" id="KW-1185">Reference proteome</keyword>
<reference evidence="1 2" key="1">
    <citation type="journal article" date="2019" name="Genome Biol. Evol.">
        <title>Insights into the evolution of the New World diploid cottons (Gossypium, subgenus Houzingenia) based on genome sequencing.</title>
        <authorList>
            <person name="Grover C.E."/>
            <person name="Arick M.A. 2nd"/>
            <person name="Thrash A."/>
            <person name="Conover J.L."/>
            <person name="Sanders W.S."/>
            <person name="Peterson D.G."/>
            <person name="Frelichowski J.E."/>
            <person name="Scheffler J.A."/>
            <person name="Scheffler B.E."/>
            <person name="Wendel J.F."/>
        </authorList>
    </citation>
    <scope>NUCLEOTIDE SEQUENCE [LARGE SCALE GENOMIC DNA]</scope>
    <source>
        <strain evidence="1">1</strain>
        <tissue evidence="1">Leaf</tissue>
    </source>
</reference>
<dbReference type="EMBL" id="JABFAF010000002">
    <property type="protein sequence ID" value="MBA0850176.1"/>
    <property type="molecule type" value="Genomic_DNA"/>
</dbReference>
<protein>
    <submittedName>
        <fullName evidence="1">Uncharacterized protein</fullName>
    </submittedName>
</protein>
<comment type="caution">
    <text evidence="1">The sequence shown here is derived from an EMBL/GenBank/DDBJ whole genome shotgun (WGS) entry which is preliminary data.</text>
</comment>
<proteinExistence type="predicted"/>
<sequence length="39" mass="4648">MDEIQNKGVTEILLHVPTHQHIPSWRIPFEAQILHQVYE</sequence>
<feature type="non-terminal residue" evidence="1">
    <location>
        <position position="39"/>
    </location>
</feature>
<evidence type="ECO:0000313" key="2">
    <source>
        <dbReference type="Proteomes" id="UP000593576"/>
    </source>
</evidence>